<dbReference type="AlphaFoldDB" id="A0A2T0UA19"/>
<dbReference type="GO" id="GO:0050660">
    <property type="term" value="F:flavin adenine dinucleotide binding"/>
    <property type="evidence" value="ECO:0007669"/>
    <property type="project" value="TreeGrafter"/>
</dbReference>
<dbReference type="RefSeq" id="WP_106298493.1">
    <property type="nucleotide sequence ID" value="NZ_PVTI01000024.1"/>
</dbReference>
<dbReference type="InterPro" id="IPR050982">
    <property type="entry name" value="Auxin_biosynth/cation_transpt"/>
</dbReference>
<comment type="caution">
    <text evidence="2">The sequence shown here is derived from an EMBL/GenBank/DDBJ whole genome shotgun (WGS) entry which is preliminary data.</text>
</comment>
<keyword evidence="1" id="KW-0560">Oxidoreductase</keyword>
<dbReference type="EMBL" id="PVTI01000024">
    <property type="protein sequence ID" value="PRY54722.1"/>
    <property type="molecule type" value="Genomic_DNA"/>
</dbReference>
<dbReference type="Pfam" id="PF13738">
    <property type="entry name" value="Pyr_redox_3"/>
    <property type="match status" value="1"/>
</dbReference>
<dbReference type="SUPFAM" id="SSF51905">
    <property type="entry name" value="FAD/NAD(P)-binding domain"/>
    <property type="match status" value="2"/>
</dbReference>
<dbReference type="PANTHER" id="PTHR43539:SF78">
    <property type="entry name" value="FLAVIN-CONTAINING MONOOXYGENASE"/>
    <property type="match status" value="1"/>
</dbReference>
<dbReference type="Proteomes" id="UP000237822">
    <property type="component" value="Unassembled WGS sequence"/>
</dbReference>
<sequence length="354" mass="38210">MSRGRLLIVGGGQSGLAAARTGRVRGWEPVVLEAGDEPVGSWPRYYDSLRLFSPRRFSSFPGYPFPGDPDGYPGRDEVVEYLRGYADRLGVEVRTNARVVDVTADGPAFTVELADGSSLVGDALIAASGSFGNPHVPAIPGRGAFEGRVLHVADYRSPEEFAGQRVVVVGAGNSAVQVAHELAEHAETSLAVRDRVRFAPQMIAGRDLHWWLRLTRADLLPPSVLERLVTGTPVIGTDTYKRALEAGRPDQRPMFTALSPDGVVWPDVSREQVDAVIFATGYRPHLTYLTSLGVLDGAGRPRHDRGVSTALPGLGFLGVEFQRSFSSNTLRGVHRDARRVVDALTRLPRGAAVA</sequence>
<evidence type="ECO:0000256" key="1">
    <source>
        <dbReference type="ARBA" id="ARBA00023002"/>
    </source>
</evidence>
<evidence type="ECO:0000313" key="2">
    <source>
        <dbReference type="EMBL" id="PRY54722.1"/>
    </source>
</evidence>
<organism evidence="2 3">
    <name type="scientific">Knoellia remsis</name>
    <dbReference type="NCBI Taxonomy" id="407159"/>
    <lineage>
        <taxon>Bacteria</taxon>
        <taxon>Bacillati</taxon>
        <taxon>Actinomycetota</taxon>
        <taxon>Actinomycetes</taxon>
        <taxon>Micrococcales</taxon>
        <taxon>Intrasporangiaceae</taxon>
        <taxon>Knoellia</taxon>
    </lineage>
</organism>
<dbReference type="InterPro" id="IPR036188">
    <property type="entry name" value="FAD/NAD-bd_sf"/>
</dbReference>
<proteinExistence type="predicted"/>
<name>A0A2T0UA19_9MICO</name>
<accession>A0A2T0UA19</accession>
<dbReference type="Gene3D" id="3.50.50.60">
    <property type="entry name" value="FAD/NAD(P)-binding domain"/>
    <property type="match status" value="1"/>
</dbReference>
<reference evidence="2 3" key="1">
    <citation type="submission" date="2018-03" db="EMBL/GenBank/DDBJ databases">
        <title>Genomic Encyclopedia of Archaeal and Bacterial Type Strains, Phase II (KMG-II): from individual species to whole genera.</title>
        <authorList>
            <person name="Goeker M."/>
        </authorList>
    </citation>
    <scope>NUCLEOTIDE SEQUENCE [LARGE SCALE GENOMIC DNA]</scope>
    <source>
        <strain evidence="2 3">ATCC BAA-1496</strain>
    </source>
</reference>
<evidence type="ECO:0000313" key="3">
    <source>
        <dbReference type="Proteomes" id="UP000237822"/>
    </source>
</evidence>
<keyword evidence="3" id="KW-1185">Reference proteome</keyword>
<protein>
    <submittedName>
        <fullName evidence="2">Putative flavoprotein involved in K+ transport</fullName>
    </submittedName>
</protein>
<dbReference type="OrthoDB" id="9808049at2"/>
<dbReference type="GO" id="GO:0004497">
    <property type="term" value="F:monooxygenase activity"/>
    <property type="evidence" value="ECO:0007669"/>
    <property type="project" value="TreeGrafter"/>
</dbReference>
<gene>
    <name evidence="2" type="ORF">BCF74_12457</name>
</gene>
<dbReference type="PRINTS" id="PR00368">
    <property type="entry name" value="FADPNR"/>
</dbReference>
<dbReference type="PANTHER" id="PTHR43539">
    <property type="entry name" value="FLAVIN-BINDING MONOOXYGENASE-LIKE PROTEIN (AFU_ORTHOLOGUE AFUA_4G09220)"/>
    <property type="match status" value="1"/>
</dbReference>
<dbReference type="PRINTS" id="PR00469">
    <property type="entry name" value="PNDRDTASEII"/>
</dbReference>